<comment type="caution">
    <text evidence="1">The sequence shown here is derived from an EMBL/GenBank/DDBJ whole genome shotgun (WGS) entry which is preliminary data.</text>
</comment>
<name>A0A016V9K0_9BILA</name>
<keyword evidence="2" id="KW-1185">Reference proteome</keyword>
<proteinExistence type="predicted"/>
<organism evidence="1 2">
    <name type="scientific">Ancylostoma ceylanicum</name>
    <dbReference type="NCBI Taxonomy" id="53326"/>
    <lineage>
        <taxon>Eukaryota</taxon>
        <taxon>Metazoa</taxon>
        <taxon>Ecdysozoa</taxon>
        <taxon>Nematoda</taxon>
        <taxon>Chromadorea</taxon>
        <taxon>Rhabditida</taxon>
        <taxon>Rhabditina</taxon>
        <taxon>Rhabditomorpha</taxon>
        <taxon>Strongyloidea</taxon>
        <taxon>Ancylostomatidae</taxon>
        <taxon>Ancylostomatinae</taxon>
        <taxon>Ancylostoma</taxon>
    </lineage>
</organism>
<accession>A0A016V9K0</accession>
<evidence type="ECO:0000313" key="2">
    <source>
        <dbReference type="Proteomes" id="UP000024635"/>
    </source>
</evidence>
<sequence>MHNLRILKTSRIAPETCSTKSLFTTCFPSFLPTSCHPKACRQLAKPAAALFASCRHALSRQLVDKKEQKQVLNKLQVEHASDATKELTPEVLRPANLLIVSLTKVAL</sequence>
<protein>
    <submittedName>
        <fullName evidence="1">Uncharacterized protein</fullName>
    </submittedName>
</protein>
<dbReference type="AlphaFoldDB" id="A0A016V9K0"/>
<dbReference type="EMBL" id="JARK01001350">
    <property type="protein sequence ID" value="EYC24349.1"/>
    <property type="molecule type" value="Genomic_DNA"/>
</dbReference>
<evidence type="ECO:0000313" key="1">
    <source>
        <dbReference type="EMBL" id="EYC24349.1"/>
    </source>
</evidence>
<reference evidence="2" key="1">
    <citation type="journal article" date="2015" name="Nat. Genet.">
        <title>The genome and transcriptome of the zoonotic hookworm Ancylostoma ceylanicum identify infection-specific gene families.</title>
        <authorList>
            <person name="Schwarz E.M."/>
            <person name="Hu Y."/>
            <person name="Antoshechkin I."/>
            <person name="Miller M.M."/>
            <person name="Sternberg P.W."/>
            <person name="Aroian R.V."/>
        </authorList>
    </citation>
    <scope>NUCLEOTIDE SEQUENCE</scope>
    <source>
        <strain evidence="2">HY135</strain>
    </source>
</reference>
<gene>
    <name evidence="1" type="primary">Acey_s0014.g2455</name>
    <name evidence="1" type="ORF">Y032_0014g2455</name>
</gene>
<dbReference type="Proteomes" id="UP000024635">
    <property type="component" value="Unassembled WGS sequence"/>
</dbReference>